<protein>
    <recommendedName>
        <fullName evidence="1">Anti-bacteriophage protein A/HamA C-terminal domain-containing protein</fullName>
    </recommendedName>
</protein>
<dbReference type="InterPro" id="IPR014976">
    <property type="entry name" value="AbpA_HamA_C"/>
</dbReference>
<dbReference type="EMBL" id="BIFT01000001">
    <property type="protein sequence ID" value="GCE25557.1"/>
    <property type="molecule type" value="Genomic_DNA"/>
</dbReference>
<name>A0A402B2M2_9CHLR</name>
<proteinExistence type="predicted"/>
<dbReference type="OrthoDB" id="148040at2"/>
<reference evidence="3" key="1">
    <citation type="submission" date="2018-12" db="EMBL/GenBank/DDBJ databases">
        <title>Tengunoibacter tsumagoiensis gen. nov., sp. nov., Dictyobacter kobayashii sp. nov., D. alpinus sp. nov., and D. joshuensis sp. nov. and description of Dictyobacteraceae fam. nov. within the order Ktedonobacterales isolated from Tengu-no-mugimeshi.</title>
        <authorList>
            <person name="Wang C.M."/>
            <person name="Zheng Y."/>
            <person name="Sakai Y."/>
            <person name="Toyoda A."/>
            <person name="Minakuchi Y."/>
            <person name="Abe K."/>
            <person name="Yokota A."/>
            <person name="Yabe S."/>
        </authorList>
    </citation>
    <scope>NUCLEOTIDE SEQUENCE [LARGE SCALE GENOMIC DNA]</scope>
    <source>
        <strain evidence="3">Uno16</strain>
    </source>
</reference>
<evidence type="ECO:0000259" key="1">
    <source>
        <dbReference type="Pfam" id="PF08878"/>
    </source>
</evidence>
<accession>A0A402B2M2</accession>
<dbReference type="AlphaFoldDB" id="A0A402B2M2"/>
<feature type="domain" description="Anti-bacteriophage protein A/HamA C-terminal" evidence="1">
    <location>
        <begin position="12"/>
        <end position="200"/>
    </location>
</feature>
<keyword evidence="3" id="KW-1185">Reference proteome</keyword>
<evidence type="ECO:0000313" key="2">
    <source>
        <dbReference type="EMBL" id="GCE25557.1"/>
    </source>
</evidence>
<evidence type="ECO:0000313" key="3">
    <source>
        <dbReference type="Proteomes" id="UP000287171"/>
    </source>
</evidence>
<comment type="caution">
    <text evidence="2">The sequence shown here is derived from an EMBL/GenBank/DDBJ whole genome shotgun (WGS) entry which is preliminary data.</text>
</comment>
<dbReference type="RefSeq" id="WP_126626126.1">
    <property type="nucleotide sequence ID" value="NZ_BIFT01000001.1"/>
</dbReference>
<dbReference type="Proteomes" id="UP000287171">
    <property type="component" value="Unassembled WGS sequence"/>
</dbReference>
<organism evidence="2 3">
    <name type="scientific">Dictyobacter alpinus</name>
    <dbReference type="NCBI Taxonomy" id="2014873"/>
    <lineage>
        <taxon>Bacteria</taxon>
        <taxon>Bacillati</taxon>
        <taxon>Chloroflexota</taxon>
        <taxon>Ktedonobacteria</taxon>
        <taxon>Ktedonobacterales</taxon>
        <taxon>Dictyobacteraceae</taxon>
        <taxon>Dictyobacter</taxon>
    </lineage>
</organism>
<sequence length="278" mass="32069">MTAPFVQTDNFDSDVHHYRVYEPEVEEDKEWLYPIAEEYVKLLTHHEAPLKKIKLTTDESVLDVTSIQKYVRKASIPGYKKGNFNVVRSDFGELLCYMLLEKEYKTLFGSKSIFSRELRDTPGRGIDAIGIEMGDVLTLVLCEVKVSDEKPSPPRVVDYNEDCLSKQHRYHLEHLAEATKDKIWRTALRTRDEEVAELLMAAAIYLEENQFDKLRIVVCNVLVRPKSKYTKADFGSFRAQPVQYGPADIRFLIACVPNNVDVIVKEWYDVIQNIEVSA</sequence>
<gene>
    <name evidence="2" type="ORF">KDA_10410</name>
</gene>
<dbReference type="Pfam" id="PF08878">
    <property type="entry name" value="HamA"/>
    <property type="match status" value="1"/>
</dbReference>